<protein>
    <submittedName>
        <fullName evidence="2">Methionyl-tRNA synthetase</fullName>
        <ecNumber evidence="2">6.1.1.10</ecNumber>
    </submittedName>
</protein>
<feature type="transmembrane region" description="Helical" evidence="1">
    <location>
        <begin position="12"/>
        <end position="29"/>
    </location>
</feature>
<comment type="caution">
    <text evidence="2">The sequence shown here is derived from an EMBL/GenBank/DDBJ whole genome shotgun (WGS) entry which is preliminary data.</text>
</comment>
<feature type="transmembrane region" description="Helical" evidence="1">
    <location>
        <begin position="152"/>
        <end position="172"/>
    </location>
</feature>
<evidence type="ECO:0000313" key="3">
    <source>
        <dbReference type="Proteomes" id="UP000004848"/>
    </source>
</evidence>
<dbReference type="EMBL" id="AAUW01000001">
    <property type="protein sequence ID" value="EAV46166.1"/>
    <property type="molecule type" value="Genomic_DNA"/>
</dbReference>
<keyword evidence="2" id="KW-0436">Ligase</keyword>
<name>A0NM71_ROSAI</name>
<dbReference type="Proteomes" id="UP000004848">
    <property type="component" value="Unassembled WGS sequence"/>
</dbReference>
<sequence>MGSGNVNTDVLNWLAIIAGFLAVLAFDVVHDRQPLANRPINSNHGSIMMYVVWQAAIAVLLSATLLGLLFAAYRYLPDGFSGLLPWISAAVSFVAGCAYAWVAVLRARDAGRGHAVALLGIIPIGNLFLIFLPPREAPERPRYTPSSKIARILVGVLAVAVFMSLGQINSLAGGELIRLRVERIAERSSFTAQAMPPTGLVGAVNFEGADIDPQYKAIYFTYRLPEPQSSAKDLEEWLETTMKPASMDAVCAEMIVTIAGWHIWYEYYDGDDREVAEIGISRRDCRERKLQGSGG</sequence>
<feature type="transmembrane region" description="Helical" evidence="1">
    <location>
        <begin position="83"/>
        <end position="102"/>
    </location>
</feature>
<reference evidence="2 3" key="1">
    <citation type="submission" date="2006-05" db="EMBL/GenBank/DDBJ databases">
        <authorList>
            <person name="King G."/>
            <person name="Ferriera S."/>
            <person name="Johnson J."/>
            <person name="Kravitz S."/>
            <person name="Beeson K."/>
            <person name="Sutton G."/>
            <person name="Rogers Y.-H."/>
            <person name="Friedman R."/>
            <person name="Frazier M."/>
            <person name="Venter J.C."/>
        </authorList>
    </citation>
    <scope>NUCLEOTIDE SEQUENCE [LARGE SCALE GENOMIC DNA]</scope>
    <source>
        <strain evidence="3">ATCC 25650 / DSM 13394 / JCM 20685 / NBRC 16684 / NCIMB 2208 / IAM 12614 / B1</strain>
    </source>
</reference>
<evidence type="ECO:0000256" key="1">
    <source>
        <dbReference type="SAM" id="Phobius"/>
    </source>
</evidence>
<feature type="transmembrane region" description="Helical" evidence="1">
    <location>
        <begin position="50"/>
        <end position="71"/>
    </location>
</feature>
<gene>
    <name evidence="2" type="primary">metG</name>
    <name evidence="2" type="ORF">SIAM614_10068</name>
</gene>
<dbReference type="AlphaFoldDB" id="A0NM71"/>
<dbReference type="OrthoDB" id="8480722at2"/>
<keyword evidence="2" id="KW-0030">Aminoacyl-tRNA synthetase</keyword>
<dbReference type="GO" id="GO:0004825">
    <property type="term" value="F:methionine-tRNA ligase activity"/>
    <property type="evidence" value="ECO:0007669"/>
    <property type="project" value="UniProtKB-EC"/>
</dbReference>
<keyword evidence="1" id="KW-0812">Transmembrane</keyword>
<evidence type="ECO:0000313" key="2">
    <source>
        <dbReference type="EMBL" id="EAV46166.1"/>
    </source>
</evidence>
<dbReference type="EC" id="6.1.1.10" evidence="2"/>
<keyword evidence="1" id="KW-0472">Membrane</keyword>
<feature type="transmembrane region" description="Helical" evidence="1">
    <location>
        <begin position="114"/>
        <end position="132"/>
    </location>
</feature>
<accession>A0NM71</accession>
<organism evidence="2 3">
    <name type="scientific">Roseibium aggregatum (strain ATCC 25650 / DSM 13394 / JCM 20685 / NBRC 16684 / NCIMB 2208 / IAM 12614 / B1)</name>
    <name type="common">Stappia aggregata</name>
    <dbReference type="NCBI Taxonomy" id="384765"/>
    <lineage>
        <taxon>Bacteria</taxon>
        <taxon>Pseudomonadati</taxon>
        <taxon>Pseudomonadota</taxon>
        <taxon>Alphaproteobacteria</taxon>
        <taxon>Hyphomicrobiales</taxon>
        <taxon>Stappiaceae</taxon>
        <taxon>Roseibium</taxon>
    </lineage>
</organism>
<dbReference type="RefSeq" id="WP_006931441.1">
    <property type="nucleotide sequence ID" value="NZ_AAUW01000001.1"/>
</dbReference>
<keyword evidence="1" id="KW-1133">Transmembrane helix</keyword>
<proteinExistence type="predicted"/>
<dbReference type="GeneID" id="68844705"/>